<sequence>MMRTAYPLLPFALPLPISSAARRIAQQFSQGQLTKERAEQVMLNTLAVCVVNDYLQMMEIPTDLQAGDIYNPVMRVCTNIADLVLPGVGRLECRPVRSDEQVCSIPPETWEERVGYVVVEVDESLQEAKLLGFVRHASTEELSLSQLQPPEALIEHLGQLRQPTVNLGQWFAGMFDAGWETLESLWNQPEFRPAYAFRSGETVEENPSKQQAVTRRAKLINLGIQIANQPVILLVEISPQANEQTNIRLQVHSAGNEIYLPQGVHLTILDESGAVFLEAQSRSADNYIQLQFRGELKERFSVKVALDEASVTQNFVI</sequence>
<dbReference type="InterPro" id="IPR014951">
    <property type="entry name" value="DUF1822"/>
</dbReference>
<dbReference type="AlphaFoldDB" id="A0A951QS37"/>
<name>A0A951QS37_9CYAN</name>
<reference evidence="1" key="1">
    <citation type="submission" date="2021-05" db="EMBL/GenBank/DDBJ databases">
        <authorList>
            <person name="Pietrasiak N."/>
            <person name="Ward R."/>
            <person name="Stajich J.E."/>
            <person name="Kurbessoian T."/>
        </authorList>
    </citation>
    <scope>NUCLEOTIDE SEQUENCE</scope>
    <source>
        <strain evidence="1">GSE-NOS-MK-12-04C</strain>
    </source>
</reference>
<dbReference type="Proteomes" id="UP000729701">
    <property type="component" value="Unassembled WGS sequence"/>
</dbReference>
<gene>
    <name evidence="1" type="ORF">KME60_29535</name>
</gene>
<evidence type="ECO:0000313" key="1">
    <source>
        <dbReference type="EMBL" id="MBW4671454.1"/>
    </source>
</evidence>
<comment type="caution">
    <text evidence="1">The sequence shown here is derived from an EMBL/GenBank/DDBJ whole genome shotgun (WGS) entry which is preliminary data.</text>
</comment>
<proteinExistence type="predicted"/>
<dbReference type="Pfam" id="PF08852">
    <property type="entry name" value="DUF1822"/>
    <property type="match status" value="1"/>
</dbReference>
<organism evidence="1 2">
    <name type="scientific">Cyanomargarita calcarea GSE-NOS-MK-12-04C</name>
    <dbReference type="NCBI Taxonomy" id="2839659"/>
    <lineage>
        <taxon>Bacteria</taxon>
        <taxon>Bacillati</taxon>
        <taxon>Cyanobacteriota</taxon>
        <taxon>Cyanophyceae</taxon>
        <taxon>Nostocales</taxon>
        <taxon>Cyanomargaritaceae</taxon>
        <taxon>Cyanomargarita</taxon>
    </lineage>
</organism>
<reference evidence="1" key="2">
    <citation type="journal article" date="2022" name="Microbiol. Resour. Announc.">
        <title>Metagenome Sequencing to Explore Phylogenomics of Terrestrial Cyanobacteria.</title>
        <authorList>
            <person name="Ward R.D."/>
            <person name="Stajich J.E."/>
            <person name="Johansen J.R."/>
            <person name="Huntemann M."/>
            <person name="Clum A."/>
            <person name="Foster B."/>
            <person name="Foster B."/>
            <person name="Roux S."/>
            <person name="Palaniappan K."/>
            <person name="Varghese N."/>
            <person name="Mukherjee S."/>
            <person name="Reddy T.B.K."/>
            <person name="Daum C."/>
            <person name="Copeland A."/>
            <person name="Chen I.A."/>
            <person name="Ivanova N.N."/>
            <person name="Kyrpides N.C."/>
            <person name="Shapiro N."/>
            <person name="Eloe-Fadrosh E.A."/>
            <person name="Pietrasiak N."/>
        </authorList>
    </citation>
    <scope>NUCLEOTIDE SEQUENCE</scope>
    <source>
        <strain evidence="1">GSE-NOS-MK-12-04C</strain>
    </source>
</reference>
<dbReference type="EMBL" id="JAHHGZ010000045">
    <property type="protein sequence ID" value="MBW4671454.1"/>
    <property type="molecule type" value="Genomic_DNA"/>
</dbReference>
<protein>
    <submittedName>
        <fullName evidence="1">DUF1822 family protein</fullName>
    </submittedName>
</protein>
<evidence type="ECO:0000313" key="2">
    <source>
        <dbReference type="Proteomes" id="UP000729701"/>
    </source>
</evidence>
<accession>A0A951QS37</accession>